<gene>
    <name evidence="2" type="ORF">Cvel_20281</name>
</gene>
<dbReference type="VEuPathDB" id="CryptoDB:Cvel_20281"/>
<evidence type="ECO:0000256" key="1">
    <source>
        <dbReference type="SAM" id="MobiDB-lite"/>
    </source>
</evidence>
<evidence type="ECO:0000313" key="2">
    <source>
        <dbReference type="EMBL" id="CEM23507.1"/>
    </source>
</evidence>
<accession>A0A0G4G5X3</accession>
<name>A0A0G4G5X3_9ALVE</name>
<dbReference type="EMBL" id="CDMZ01000895">
    <property type="protein sequence ID" value="CEM23507.1"/>
    <property type="molecule type" value="Genomic_DNA"/>
</dbReference>
<reference evidence="2" key="1">
    <citation type="submission" date="2014-11" db="EMBL/GenBank/DDBJ databases">
        <authorList>
            <person name="Otto D Thomas"/>
            <person name="Naeem Raeece"/>
        </authorList>
    </citation>
    <scope>NUCLEOTIDE SEQUENCE</scope>
</reference>
<sequence length="301" mass="34093">MSKEKIQWSSDHPPARSEFSTPQKYREAVSIWAGSTASIKGLQLLGDSLMIMCLESDESILSLVQSIQSESGYAVPQKGADTDAEYEKKLRDWAKTTYAEPIKNLDLQVDEDSMIHLLFCFLFFMFRFLSIASLSLRESLECFSLVYAEMKKLGVDIGDRLAGILFWRCVPEEVKRIAPLRGNQAVAEQGNRSAPIKSSLIRQKSFFSELYSRTDMESQGINRKKWVPSVLRGVLKVSDGKQSKEFKVESVIPLAVSNSRFKEKGGEAHFFKMPSQSQCVPLNPSQKNTISLIFLKRQWLN</sequence>
<feature type="region of interest" description="Disordered" evidence="1">
    <location>
        <begin position="1"/>
        <end position="21"/>
    </location>
</feature>
<organism evidence="2">
    <name type="scientific">Chromera velia CCMP2878</name>
    <dbReference type="NCBI Taxonomy" id="1169474"/>
    <lineage>
        <taxon>Eukaryota</taxon>
        <taxon>Sar</taxon>
        <taxon>Alveolata</taxon>
        <taxon>Colpodellida</taxon>
        <taxon>Chromeraceae</taxon>
        <taxon>Chromera</taxon>
    </lineage>
</organism>
<dbReference type="AlphaFoldDB" id="A0A0G4G5X3"/>
<proteinExistence type="predicted"/>
<protein>
    <submittedName>
        <fullName evidence="2">Uncharacterized protein</fullName>
    </submittedName>
</protein>
<dbReference type="PhylomeDB" id="A0A0G4G5X3"/>